<comment type="similarity">
    <text evidence="2">Belongs to the FAH family.</text>
</comment>
<dbReference type="PANTHER" id="PTHR42796:SF4">
    <property type="entry name" value="FUMARYLACETOACETATE HYDROLASE DOMAIN-CONTAINING PROTEIN 2A"/>
    <property type="match status" value="1"/>
</dbReference>
<name>A0ABW2QF70_9BURK</name>
<dbReference type="Gene3D" id="3.90.850.10">
    <property type="entry name" value="Fumarylacetoacetase-like, C-terminal domain"/>
    <property type="match status" value="1"/>
</dbReference>
<dbReference type="Proteomes" id="UP001596501">
    <property type="component" value="Unassembled WGS sequence"/>
</dbReference>
<comment type="cofactor">
    <cofactor evidence="1">
        <name>Mg(2+)</name>
        <dbReference type="ChEBI" id="CHEBI:18420"/>
    </cofactor>
</comment>
<dbReference type="InterPro" id="IPR036663">
    <property type="entry name" value="Fumarylacetoacetase_C_sf"/>
</dbReference>
<feature type="domain" description="Fumarylacetoacetase-like C-terminal" evidence="4">
    <location>
        <begin position="85"/>
        <end position="297"/>
    </location>
</feature>
<evidence type="ECO:0000256" key="3">
    <source>
        <dbReference type="ARBA" id="ARBA00022723"/>
    </source>
</evidence>
<dbReference type="RefSeq" id="WP_382219256.1">
    <property type="nucleotide sequence ID" value="NZ_JBHTCA010000001.1"/>
</dbReference>
<comment type="caution">
    <text evidence="5">The sequence shown here is derived from an EMBL/GenBank/DDBJ whole genome shotgun (WGS) entry which is preliminary data.</text>
</comment>
<dbReference type="SUPFAM" id="SSF56529">
    <property type="entry name" value="FAH"/>
    <property type="match status" value="1"/>
</dbReference>
<proteinExistence type="inferred from homology"/>
<gene>
    <name evidence="5" type="ORF">ACFQPB_01665</name>
</gene>
<dbReference type="GO" id="GO:0016787">
    <property type="term" value="F:hydrolase activity"/>
    <property type="evidence" value="ECO:0007669"/>
    <property type="project" value="UniProtKB-KW"/>
</dbReference>
<evidence type="ECO:0000313" key="6">
    <source>
        <dbReference type="Proteomes" id="UP001596501"/>
    </source>
</evidence>
<evidence type="ECO:0000259" key="4">
    <source>
        <dbReference type="Pfam" id="PF01557"/>
    </source>
</evidence>
<evidence type="ECO:0000256" key="1">
    <source>
        <dbReference type="ARBA" id="ARBA00001946"/>
    </source>
</evidence>
<evidence type="ECO:0000256" key="2">
    <source>
        <dbReference type="ARBA" id="ARBA00010211"/>
    </source>
</evidence>
<keyword evidence="5" id="KW-0378">Hydrolase</keyword>
<protein>
    <submittedName>
        <fullName evidence="5">Fumarylacetoacetate hydrolase family protein</fullName>
    </submittedName>
</protein>
<sequence length="301" mass="32563">MKYTLATIERAGKALGCVEIGDRFFPLESADSSFGLPGDLMALLRNWGGHLDALQRFADVCGNKPSGGISSEEAKVIAPLLYPDKVLCAGANYYDHLVEMGDPTPRKESQRLFFFMKPPRTTIVGPGASVQYPLGSQMFDWEIELALVIGKRSHRLTMDNALESIAAYTIAIDLSARDFNRAPEAFYKFDWVAGKAQDTCCPIGPGIVPATFVKDPQSLTMKLSVNGEVKQHASTSGMVFDIREQLVTLSNIMTLEPGDVVLTGTPAGVGMASKTFLKPGDRIEAEIESLGRLDVTVGPSV</sequence>
<organism evidence="5 6">
    <name type="scientific">Hydrogenophaga atypica</name>
    <dbReference type="NCBI Taxonomy" id="249409"/>
    <lineage>
        <taxon>Bacteria</taxon>
        <taxon>Pseudomonadati</taxon>
        <taxon>Pseudomonadota</taxon>
        <taxon>Betaproteobacteria</taxon>
        <taxon>Burkholderiales</taxon>
        <taxon>Comamonadaceae</taxon>
        <taxon>Hydrogenophaga</taxon>
    </lineage>
</organism>
<evidence type="ECO:0000313" key="5">
    <source>
        <dbReference type="EMBL" id="MFC7407562.1"/>
    </source>
</evidence>
<dbReference type="EMBL" id="JBHTCA010000001">
    <property type="protein sequence ID" value="MFC7407562.1"/>
    <property type="molecule type" value="Genomic_DNA"/>
</dbReference>
<dbReference type="Pfam" id="PF01557">
    <property type="entry name" value="FAA_hydrolase"/>
    <property type="match status" value="1"/>
</dbReference>
<reference evidence="6" key="1">
    <citation type="journal article" date="2019" name="Int. J. Syst. Evol. Microbiol.">
        <title>The Global Catalogue of Microorganisms (GCM) 10K type strain sequencing project: providing services to taxonomists for standard genome sequencing and annotation.</title>
        <authorList>
            <consortium name="The Broad Institute Genomics Platform"/>
            <consortium name="The Broad Institute Genome Sequencing Center for Infectious Disease"/>
            <person name="Wu L."/>
            <person name="Ma J."/>
        </authorList>
    </citation>
    <scope>NUCLEOTIDE SEQUENCE [LARGE SCALE GENOMIC DNA]</scope>
    <source>
        <strain evidence="6">CGMCC 1.12371</strain>
    </source>
</reference>
<keyword evidence="3" id="KW-0479">Metal-binding</keyword>
<dbReference type="PANTHER" id="PTHR42796">
    <property type="entry name" value="FUMARYLACETOACETATE HYDROLASE DOMAIN-CONTAINING PROTEIN 2A-RELATED"/>
    <property type="match status" value="1"/>
</dbReference>
<dbReference type="InterPro" id="IPR011234">
    <property type="entry name" value="Fumarylacetoacetase-like_C"/>
</dbReference>
<keyword evidence="6" id="KW-1185">Reference proteome</keyword>
<dbReference type="InterPro" id="IPR051121">
    <property type="entry name" value="FAH"/>
</dbReference>
<accession>A0ABW2QF70</accession>